<dbReference type="Gene3D" id="4.10.240.10">
    <property type="entry name" value="Zn(2)-C6 fungal-type DNA-binding domain"/>
    <property type="match status" value="1"/>
</dbReference>
<dbReference type="InterPro" id="IPR001138">
    <property type="entry name" value="Zn2Cys6_DnaBD"/>
</dbReference>
<dbReference type="eggNOG" id="ENOG502RX7Y">
    <property type="taxonomic scope" value="Eukaryota"/>
</dbReference>
<protein>
    <submittedName>
        <fullName evidence="3">Ume7 transcription factor</fullName>
    </submittedName>
</protein>
<dbReference type="CDD" id="cd00067">
    <property type="entry name" value="GAL4"/>
    <property type="match status" value="1"/>
</dbReference>
<dbReference type="SMART" id="SM00066">
    <property type="entry name" value="GAL4"/>
    <property type="match status" value="1"/>
</dbReference>
<dbReference type="AlphaFoldDB" id="H8X6L0"/>
<keyword evidence="4" id="KW-1185">Reference proteome</keyword>
<dbReference type="OrthoDB" id="3251668at2759"/>
<gene>
    <name evidence="3" type="ORF">CORT_0E00300</name>
</gene>
<dbReference type="InterPro" id="IPR036864">
    <property type="entry name" value="Zn2-C6_fun-type_DNA-bd_sf"/>
</dbReference>
<dbReference type="PROSITE" id="PS00463">
    <property type="entry name" value="ZN2_CY6_FUNGAL_1"/>
    <property type="match status" value="1"/>
</dbReference>
<dbReference type="RefSeq" id="XP_003869754.1">
    <property type="nucleotide sequence ID" value="XM_003869705.1"/>
</dbReference>
<feature type="domain" description="Zn(2)-C6 fungal-type" evidence="2">
    <location>
        <begin position="403"/>
        <end position="433"/>
    </location>
</feature>
<evidence type="ECO:0000313" key="3">
    <source>
        <dbReference type="EMBL" id="CCG23621.1"/>
    </source>
</evidence>
<dbReference type="GO" id="GO:0008270">
    <property type="term" value="F:zinc ion binding"/>
    <property type="evidence" value="ECO:0007669"/>
    <property type="project" value="InterPro"/>
</dbReference>
<feature type="region of interest" description="Disordered" evidence="1">
    <location>
        <begin position="172"/>
        <end position="194"/>
    </location>
</feature>
<evidence type="ECO:0000256" key="1">
    <source>
        <dbReference type="SAM" id="MobiDB-lite"/>
    </source>
</evidence>
<proteinExistence type="predicted"/>
<accession>H8X6L0</accession>
<dbReference type="KEGG" id="cot:CORT_0E00300"/>
<dbReference type="Pfam" id="PF00172">
    <property type="entry name" value="Zn_clus"/>
    <property type="match status" value="1"/>
</dbReference>
<dbReference type="EMBL" id="HE681723">
    <property type="protein sequence ID" value="CCG23621.1"/>
    <property type="molecule type" value="Genomic_DNA"/>
</dbReference>
<dbReference type="GeneID" id="14541219"/>
<dbReference type="HOGENOM" id="CLU_583926_0_0_1"/>
<feature type="compositionally biased region" description="Polar residues" evidence="1">
    <location>
        <begin position="341"/>
        <end position="350"/>
    </location>
</feature>
<feature type="region of interest" description="Disordered" evidence="1">
    <location>
        <begin position="322"/>
        <end position="394"/>
    </location>
</feature>
<dbReference type="GO" id="GO:0000981">
    <property type="term" value="F:DNA-binding transcription factor activity, RNA polymerase II-specific"/>
    <property type="evidence" value="ECO:0007669"/>
    <property type="project" value="InterPro"/>
</dbReference>
<name>H8X6L0_CANO9</name>
<sequence length="468" mass="53340">MIKSRSYLLESHLRDTSPVRKYSESENTSMELESFSIDVDNTPTRVNYPPLEEYSHCIIRRSNFKIINEGMIPRVLPEPRALDPNSENNLSLQNTTTPNFNLICSSPFPSRLDPGNSKRSSPIVCALPDDFAKSNEVFKHVYGSSSFTESPITHQSSSIRSKLNQECSYRITPANQGDQEANASESHNGWKRSNASSVMSIESLINPESPEKGKRDAASSKPGFYGVSTSGSSWESNCYEPQTRAVFDCKYKGEDVNPYDQFIVTIKLPSKYVNSRHVPKKDLRSLAAERLPVVGTTKKGIIKKKKYGSNKNDGSIIKHVTKTKKRNSKITKKEFPKKQIPKSQPPTIKTKSIRSRKTRSNGYESDEEYLPHEESTISSRKRVQFGSDRKEKKRKSVVRSKTGCWTCRIRHKGCNEEQPKCSHCKRLNLTCDYSPNRPVYMQNKKLHAEKLLEIRRLTDRVKKRKPHS</sequence>
<evidence type="ECO:0000259" key="2">
    <source>
        <dbReference type="PROSITE" id="PS50048"/>
    </source>
</evidence>
<organism evidence="3 4">
    <name type="scientific">Candida orthopsilosis (strain 90-125)</name>
    <name type="common">Yeast</name>
    <dbReference type="NCBI Taxonomy" id="1136231"/>
    <lineage>
        <taxon>Eukaryota</taxon>
        <taxon>Fungi</taxon>
        <taxon>Dikarya</taxon>
        <taxon>Ascomycota</taxon>
        <taxon>Saccharomycotina</taxon>
        <taxon>Pichiomycetes</taxon>
        <taxon>Debaryomycetaceae</taxon>
        <taxon>Candida/Lodderomyces clade</taxon>
        <taxon>Candida</taxon>
    </lineage>
</organism>
<reference evidence="3 4" key="1">
    <citation type="journal article" date="2012" name="PLoS ONE">
        <title>Sequence and analysis of the genome of the pathogenic yeast Candida orthopsilosis.</title>
        <authorList>
            <person name="Riccombeni A."/>
            <person name="Vidanes G."/>
            <person name="Proux-Wera E."/>
            <person name="Wolfe K.H."/>
            <person name="Butler G."/>
        </authorList>
    </citation>
    <scope>NUCLEOTIDE SEQUENCE [LARGE SCALE GENOMIC DNA]</scope>
    <source>
        <strain evidence="3 4">Co 90-125</strain>
    </source>
</reference>
<dbReference type="PROSITE" id="PS50048">
    <property type="entry name" value="ZN2_CY6_FUNGAL_2"/>
    <property type="match status" value="1"/>
</dbReference>
<dbReference type="Proteomes" id="UP000005018">
    <property type="component" value="Chromosome 5"/>
</dbReference>
<dbReference type="SUPFAM" id="SSF57701">
    <property type="entry name" value="Zn2/Cys6 DNA-binding domain"/>
    <property type="match status" value="1"/>
</dbReference>
<evidence type="ECO:0000313" key="4">
    <source>
        <dbReference type="Proteomes" id="UP000005018"/>
    </source>
</evidence>